<keyword evidence="7" id="KW-0653">Protein transport</keyword>
<evidence type="ECO:0000256" key="10">
    <source>
        <dbReference type="SAM" id="MobiDB-lite"/>
    </source>
</evidence>
<dbReference type="EMBL" id="WNDP01000043">
    <property type="protein sequence ID" value="KAF1025261.1"/>
    <property type="molecule type" value="Genomic_DNA"/>
</dbReference>
<comment type="caution">
    <text evidence="13">The sequence shown here is derived from an EMBL/GenBank/DDBJ whole genome shotgun (WGS) entry which is preliminary data.</text>
</comment>
<feature type="compositionally biased region" description="Polar residues" evidence="10">
    <location>
        <begin position="154"/>
        <end position="165"/>
    </location>
</feature>
<feature type="compositionally biased region" description="Polar residues" evidence="10">
    <location>
        <begin position="180"/>
        <end position="193"/>
    </location>
</feature>
<evidence type="ECO:0000256" key="1">
    <source>
        <dbReference type="ARBA" id="ARBA00004383"/>
    </source>
</evidence>
<dbReference type="GO" id="GO:0015031">
    <property type="term" value="P:protein transport"/>
    <property type="evidence" value="ECO:0007669"/>
    <property type="project" value="UniProtKB-KW"/>
</dbReference>
<dbReference type="InterPro" id="IPR037682">
    <property type="entry name" value="TonB_C"/>
</dbReference>
<keyword evidence="8 11" id="KW-1133">Transmembrane helix</keyword>
<dbReference type="InterPro" id="IPR051045">
    <property type="entry name" value="TonB-dependent_transducer"/>
</dbReference>
<keyword evidence="3" id="KW-0813">Transport</keyword>
<dbReference type="GO" id="GO:0031992">
    <property type="term" value="F:energy transducer activity"/>
    <property type="evidence" value="ECO:0007669"/>
    <property type="project" value="TreeGrafter"/>
</dbReference>
<keyword evidence="5" id="KW-0997">Cell inner membrane</keyword>
<dbReference type="GO" id="GO:0055085">
    <property type="term" value="P:transmembrane transport"/>
    <property type="evidence" value="ECO:0007669"/>
    <property type="project" value="InterPro"/>
</dbReference>
<name>A0A833UR54_ACIBZ</name>
<feature type="domain" description="TonB C-terminal" evidence="12">
    <location>
        <begin position="193"/>
        <end position="285"/>
    </location>
</feature>
<evidence type="ECO:0000256" key="9">
    <source>
        <dbReference type="ARBA" id="ARBA00023136"/>
    </source>
</evidence>
<feature type="transmembrane region" description="Helical" evidence="11">
    <location>
        <begin position="21"/>
        <end position="40"/>
    </location>
</feature>
<sequence length="285" mass="32443">MQLSLSHHFYKKFSYKLWLKSFFLVIVGYLLLACILWLILHHQIRQPVIQKKSVAAPLMIELAPLPTSTNVINNVLDEQKEPLLAAQPRKVMTSQPIKENTKLVTVNNQQQAELVNHKTQKIEKTKVVSPTKAEKQADSEKDSTQETKTESKVETQAQEASNNSIPLEHKEEKTKAPQVGSMNNEASNSNQQQWEDQVLSKLQKMKRYPAYAQHQKQQDMIIVKIVLNSKGELVNSTIVQSQKFEVLDNEVKNLIKRAQPYPVPPASSLNGDQVTLNVPVEFFLK</sequence>
<dbReference type="PROSITE" id="PS52015">
    <property type="entry name" value="TONB_CTD"/>
    <property type="match status" value="1"/>
</dbReference>
<evidence type="ECO:0000256" key="5">
    <source>
        <dbReference type="ARBA" id="ARBA00022519"/>
    </source>
</evidence>
<dbReference type="Gene3D" id="3.30.1150.10">
    <property type="match status" value="1"/>
</dbReference>
<evidence type="ECO:0000256" key="7">
    <source>
        <dbReference type="ARBA" id="ARBA00022927"/>
    </source>
</evidence>
<keyword evidence="9 11" id="KW-0472">Membrane</keyword>
<protein>
    <recommendedName>
        <fullName evidence="12">TonB C-terminal domain-containing protein</fullName>
    </recommendedName>
</protein>
<comment type="similarity">
    <text evidence="2">Belongs to the TonB family.</text>
</comment>
<evidence type="ECO:0000313" key="14">
    <source>
        <dbReference type="Proteomes" id="UP000490535"/>
    </source>
</evidence>
<evidence type="ECO:0000256" key="8">
    <source>
        <dbReference type="ARBA" id="ARBA00022989"/>
    </source>
</evidence>
<evidence type="ECO:0000313" key="13">
    <source>
        <dbReference type="EMBL" id="KAF1025261.1"/>
    </source>
</evidence>
<evidence type="ECO:0000256" key="2">
    <source>
        <dbReference type="ARBA" id="ARBA00006555"/>
    </source>
</evidence>
<dbReference type="SUPFAM" id="SSF74653">
    <property type="entry name" value="TolA/TonB C-terminal domain"/>
    <property type="match status" value="1"/>
</dbReference>
<dbReference type="InterPro" id="IPR006260">
    <property type="entry name" value="TonB/TolA_C"/>
</dbReference>
<evidence type="ECO:0000259" key="12">
    <source>
        <dbReference type="PROSITE" id="PS52015"/>
    </source>
</evidence>
<evidence type="ECO:0000256" key="11">
    <source>
        <dbReference type="SAM" id="Phobius"/>
    </source>
</evidence>
<keyword evidence="6 11" id="KW-0812">Transmembrane</keyword>
<evidence type="ECO:0000256" key="3">
    <source>
        <dbReference type="ARBA" id="ARBA00022448"/>
    </source>
</evidence>
<comment type="subcellular location">
    <subcellularLocation>
        <location evidence="1">Cell inner membrane</location>
        <topology evidence="1">Single-pass membrane protein</topology>
        <orientation evidence="1">Periplasmic side</orientation>
    </subcellularLocation>
</comment>
<dbReference type="Proteomes" id="UP000490535">
    <property type="component" value="Unassembled WGS sequence"/>
</dbReference>
<reference evidence="14" key="1">
    <citation type="journal article" date="2020" name="MBio">
        <title>Horizontal gene transfer to a defensive symbiont with a reduced genome amongst a multipartite beetle microbiome.</title>
        <authorList>
            <person name="Waterworth S.C."/>
            <person name="Florez L.V."/>
            <person name="Rees E.R."/>
            <person name="Hertweck C."/>
            <person name="Kaltenpoth M."/>
            <person name="Kwan J.C."/>
        </authorList>
    </citation>
    <scope>NUCLEOTIDE SEQUENCE [LARGE SCALE GENOMIC DNA]</scope>
</reference>
<feature type="compositionally biased region" description="Basic and acidic residues" evidence="10">
    <location>
        <begin position="120"/>
        <end position="153"/>
    </location>
</feature>
<dbReference type="PANTHER" id="PTHR33446">
    <property type="entry name" value="PROTEIN TONB-RELATED"/>
    <property type="match status" value="1"/>
</dbReference>
<dbReference type="GO" id="GO:0098797">
    <property type="term" value="C:plasma membrane protein complex"/>
    <property type="evidence" value="ECO:0007669"/>
    <property type="project" value="TreeGrafter"/>
</dbReference>
<dbReference type="AlphaFoldDB" id="A0A833UR54"/>
<accession>A0A833UR54</accession>
<proteinExistence type="inferred from homology"/>
<evidence type="ECO:0000256" key="4">
    <source>
        <dbReference type="ARBA" id="ARBA00022475"/>
    </source>
</evidence>
<dbReference type="NCBIfam" id="TIGR01352">
    <property type="entry name" value="tonB_Cterm"/>
    <property type="match status" value="1"/>
</dbReference>
<evidence type="ECO:0000256" key="6">
    <source>
        <dbReference type="ARBA" id="ARBA00022692"/>
    </source>
</evidence>
<dbReference type="Pfam" id="PF03544">
    <property type="entry name" value="TonB_C"/>
    <property type="match status" value="1"/>
</dbReference>
<feature type="region of interest" description="Disordered" evidence="10">
    <location>
        <begin position="115"/>
        <end position="193"/>
    </location>
</feature>
<gene>
    <name evidence="13" type="ORF">GAK29_02050</name>
</gene>
<organism evidence="13 14">
    <name type="scientific">Acinetobacter bereziniae</name>
    <name type="common">Acinetobacter genomosp. 10</name>
    <dbReference type="NCBI Taxonomy" id="106648"/>
    <lineage>
        <taxon>Bacteria</taxon>
        <taxon>Pseudomonadati</taxon>
        <taxon>Pseudomonadota</taxon>
        <taxon>Gammaproteobacteria</taxon>
        <taxon>Moraxellales</taxon>
        <taxon>Moraxellaceae</taxon>
        <taxon>Acinetobacter</taxon>
    </lineage>
</organism>
<keyword evidence="4" id="KW-1003">Cell membrane</keyword>
<dbReference type="PANTHER" id="PTHR33446:SF2">
    <property type="entry name" value="PROTEIN TONB"/>
    <property type="match status" value="1"/>
</dbReference>